<dbReference type="AlphaFoldDB" id="A0A926KM53"/>
<dbReference type="EMBL" id="JACVVD010000001">
    <property type="protein sequence ID" value="MBD0378803.1"/>
    <property type="molecule type" value="Genomic_DNA"/>
</dbReference>
<dbReference type="InterPro" id="IPR005263">
    <property type="entry name" value="DapA"/>
</dbReference>
<dbReference type="CDD" id="cd00408">
    <property type="entry name" value="DHDPS-like"/>
    <property type="match status" value="1"/>
</dbReference>
<evidence type="ECO:0000256" key="6">
    <source>
        <dbReference type="ARBA" id="ARBA00022605"/>
    </source>
</evidence>
<dbReference type="Gene3D" id="3.20.20.70">
    <property type="entry name" value="Aldolase class I"/>
    <property type="match status" value="1"/>
</dbReference>
<accession>A0A926KM53</accession>
<evidence type="ECO:0000256" key="15">
    <source>
        <dbReference type="PIRSR" id="PIRSR001365-2"/>
    </source>
</evidence>
<dbReference type="SMART" id="SM01130">
    <property type="entry name" value="DHDPS"/>
    <property type="match status" value="1"/>
</dbReference>
<dbReference type="EC" id="4.3.3.7" evidence="4 12"/>
<evidence type="ECO:0000256" key="2">
    <source>
        <dbReference type="ARBA" id="ARBA00005120"/>
    </source>
</evidence>
<evidence type="ECO:0000256" key="9">
    <source>
        <dbReference type="ARBA" id="ARBA00023239"/>
    </source>
</evidence>
<keyword evidence="10" id="KW-0704">Schiff base</keyword>
<comment type="caution">
    <text evidence="16">The sequence shown here is derived from an EMBL/GenBank/DDBJ whole genome shotgun (WGS) entry which is preliminary data.</text>
</comment>
<evidence type="ECO:0000256" key="1">
    <source>
        <dbReference type="ARBA" id="ARBA00003294"/>
    </source>
</evidence>
<evidence type="ECO:0000256" key="13">
    <source>
        <dbReference type="PIRNR" id="PIRNR001365"/>
    </source>
</evidence>
<evidence type="ECO:0000256" key="4">
    <source>
        <dbReference type="ARBA" id="ARBA00012086"/>
    </source>
</evidence>
<dbReference type="InterPro" id="IPR013785">
    <property type="entry name" value="Aldolase_TIM"/>
</dbReference>
<comment type="catalytic activity">
    <reaction evidence="11">
        <text>L-aspartate 4-semialdehyde + pyruvate = (2S,4S)-4-hydroxy-2,3,4,5-tetrahydrodipicolinate + H2O + H(+)</text>
        <dbReference type="Rhea" id="RHEA:34171"/>
        <dbReference type="ChEBI" id="CHEBI:15361"/>
        <dbReference type="ChEBI" id="CHEBI:15377"/>
        <dbReference type="ChEBI" id="CHEBI:15378"/>
        <dbReference type="ChEBI" id="CHEBI:67139"/>
        <dbReference type="ChEBI" id="CHEBI:537519"/>
        <dbReference type="EC" id="4.3.3.7"/>
    </reaction>
</comment>
<dbReference type="GO" id="GO:0008840">
    <property type="term" value="F:4-hydroxy-tetrahydrodipicolinate synthase activity"/>
    <property type="evidence" value="ECO:0007669"/>
    <property type="project" value="UniProtKB-UniRule"/>
</dbReference>
<dbReference type="GO" id="GO:0009089">
    <property type="term" value="P:lysine biosynthetic process via diaminopimelate"/>
    <property type="evidence" value="ECO:0007669"/>
    <property type="project" value="UniProtKB-UniRule"/>
</dbReference>
<feature type="active site" description="Schiff-base intermediate with substrate" evidence="14">
    <location>
        <position position="165"/>
    </location>
</feature>
<dbReference type="InterPro" id="IPR020625">
    <property type="entry name" value="Schiff_base-form_aldolases_AS"/>
</dbReference>
<evidence type="ECO:0000256" key="10">
    <source>
        <dbReference type="ARBA" id="ARBA00023270"/>
    </source>
</evidence>
<comment type="pathway">
    <text evidence="2">Amino-acid biosynthesis; L-lysine biosynthesis via DAP pathway; (S)-tetrahydrodipicolinate from L-aspartate: step 3/4.</text>
</comment>
<organism evidence="16 17">
    <name type="scientific">Paenibacillus sedimenti</name>
    <dbReference type="NCBI Taxonomy" id="2770274"/>
    <lineage>
        <taxon>Bacteria</taxon>
        <taxon>Bacillati</taxon>
        <taxon>Bacillota</taxon>
        <taxon>Bacilli</taxon>
        <taxon>Bacillales</taxon>
        <taxon>Paenibacillaceae</taxon>
        <taxon>Paenibacillus</taxon>
    </lineage>
</organism>
<keyword evidence="6" id="KW-0028">Amino-acid biosynthesis</keyword>
<evidence type="ECO:0000256" key="8">
    <source>
        <dbReference type="ARBA" id="ARBA00023154"/>
    </source>
</evidence>
<dbReference type="PIRSF" id="PIRSF001365">
    <property type="entry name" value="DHDPS"/>
    <property type="match status" value="1"/>
</dbReference>
<evidence type="ECO:0000313" key="16">
    <source>
        <dbReference type="EMBL" id="MBD0378803.1"/>
    </source>
</evidence>
<evidence type="ECO:0000256" key="3">
    <source>
        <dbReference type="ARBA" id="ARBA00007592"/>
    </source>
</evidence>
<comment type="function">
    <text evidence="1">Catalyzes the condensation of (S)-aspartate-beta-semialdehyde [(S)-ASA] and pyruvate to 4-hydroxy-tetrahydrodipicolinate (HTPA).</text>
</comment>
<comment type="similarity">
    <text evidence="3 13">Belongs to the DapA family.</text>
</comment>
<keyword evidence="8" id="KW-0457">Lysine biosynthesis</keyword>
<dbReference type="RefSeq" id="WP_188172614.1">
    <property type="nucleotide sequence ID" value="NZ_JACVVD010000001.1"/>
</dbReference>
<gene>
    <name evidence="16" type="primary">dapA</name>
    <name evidence="16" type="ORF">ICC18_01530</name>
</gene>
<evidence type="ECO:0000256" key="11">
    <source>
        <dbReference type="ARBA" id="ARBA00047836"/>
    </source>
</evidence>
<dbReference type="Proteomes" id="UP000650466">
    <property type="component" value="Unassembled WGS sequence"/>
</dbReference>
<dbReference type="PANTHER" id="PTHR12128">
    <property type="entry name" value="DIHYDRODIPICOLINATE SYNTHASE"/>
    <property type="match status" value="1"/>
</dbReference>
<keyword evidence="7" id="KW-0220">Diaminopimelate biosynthesis</keyword>
<dbReference type="PROSITE" id="PS00666">
    <property type="entry name" value="DHDPS_2"/>
    <property type="match status" value="1"/>
</dbReference>
<dbReference type="SUPFAM" id="SSF51569">
    <property type="entry name" value="Aldolase"/>
    <property type="match status" value="1"/>
</dbReference>
<dbReference type="PANTHER" id="PTHR12128:SF66">
    <property type="entry name" value="4-HYDROXY-2-OXOGLUTARATE ALDOLASE, MITOCHONDRIAL"/>
    <property type="match status" value="1"/>
</dbReference>
<reference evidence="16" key="1">
    <citation type="submission" date="2020-09" db="EMBL/GenBank/DDBJ databases">
        <title>Draft Genome Sequence of Paenibacillus sp. WST5.</title>
        <authorList>
            <person name="Bao Z."/>
        </authorList>
    </citation>
    <scope>NUCLEOTIDE SEQUENCE</scope>
    <source>
        <strain evidence="16">WST5</strain>
    </source>
</reference>
<keyword evidence="17" id="KW-1185">Reference proteome</keyword>
<name>A0A926KM53_9BACL</name>
<dbReference type="NCBIfam" id="TIGR00674">
    <property type="entry name" value="dapA"/>
    <property type="match status" value="1"/>
</dbReference>
<feature type="active site" description="Proton donor/acceptor" evidence="14">
    <location>
        <position position="137"/>
    </location>
</feature>
<evidence type="ECO:0000256" key="14">
    <source>
        <dbReference type="PIRSR" id="PIRSR001365-1"/>
    </source>
</evidence>
<proteinExistence type="inferred from homology"/>
<feature type="binding site" evidence="15">
    <location>
        <position position="208"/>
    </location>
    <ligand>
        <name>pyruvate</name>
        <dbReference type="ChEBI" id="CHEBI:15361"/>
    </ligand>
</feature>
<dbReference type="PRINTS" id="PR00146">
    <property type="entry name" value="DHPICSNTHASE"/>
</dbReference>
<protein>
    <recommendedName>
        <fullName evidence="4 12">4-hydroxy-tetrahydrodipicolinate synthase</fullName>
        <ecNumber evidence="4 12">4.3.3.7</ecNumber>
    </recommendedName>
</protein>
<evidence type="ECO:0000256" key="12">
    <source>
        <dbReference type="NCBIfam" id="TIGR00674"/>
    </source>
</evidence>
<evidence type="ECO:0000256" key="5">
    <source>
        <dbReference type="ARBA" id="ARBA00022490"/>
    </source>
</evidence>
<keyword evidence="5" id="KW-0963">Cytoplasm</keyword>
<sequence>MDTSFIRGVIPPIVTPVDAEECVEEQGLRRVVEHVIAGGVHGILSLGSNGEFYGLDHEQQERAVHMTIEQVAGRVPVYMGIGAITTKECVQLAQMGERQHAQAITILPPMFLTPSEEELFQHFRKIAEATALPILLYNNPDRVGNNISANLIERLAGIPNIVGVKDSSGDLTLTAEYIRRTRDTGFKVMAGRDVMILGSLAYGAVGCVASTANIVPALVVEIYEKFIAGDLAGAREAQFKLAPLRMAFNLASFPVVTKEAMNLIGLDVGASILPNTGCSQMNRSKLADILKQMGALV</sequence>
<dbReference type="InterPro" id="IPR002220">
    <property type="entry name" value="DapA-like"/>
</dbReference>
<evidence type="ECO:0000256" key="7">
    <source>
        <dbReference type="ARBA" id="ARBA00022915"/>
    </source>
</evidence>
<dbReference type="GO" id="GO:0019877">
    <property type="term" value="P:diaminopimelate biosynthetic process"/>
    <property type="evidence" value="ECO:0007669"/>
    <property type="project" value="UniProtKB-KW"/>
</dbReference>
<evidence type="ECO:0000313" key="17">
    <source>
        <dbReference type="Proteomes" id="UP000650466"/>
    </source>
</evidence>
<keyword evidence="9 13" id="KW-0456">Lyase</keyword>
<dbReference type="Pfam" id="PF00701">
    <property type="entry name" value="DHDPS"/>
    <property type="match status" value="1"/>
</dbReference>